<evidence type="ECO:0000256" key="13">
    <source>
        <dbReference type="ARBA" id="ARBA00048679"/>
    </source>
</evidence>
<dbReference type="InterPro" id="IPR011989">
    <property type="entry name" value="ARM-like"/>
</dbReference>
<feature type="domain" description="FAT" evidence="15">
    <location>
        <begin position="1375"/>
        <end position="1933"/>
    </location>
</feature>
<dbReference type="InterPro" id="IPR018936">
    <property type="entry name" value="PI3/4_kinase_CS"/>
</dbReference>
<keyword evidence="9" id="KW-0067">ATP-binding</keyword>
<dbReference type="Gene3D" id="3.30.1010.10">
    <property type="entry name" value="Phosphatidylinositol 3-kinase Catalytic Subunit, Chain A, domain 4"/>
    <property type="match status" value="1"/>
</dbReference>
<proteinExistence type="inferred from homology"/>
<comment type="similarity">
    <text evidence="2">Belongs to the PI3/PI4-kinase family. ATM subfamily.</text>
</comment>
<dbReference type="InterPro" id="IPR011009">
    <property type="entry name" value="Kinase-like_dom_sf"/>
</dbReference>
<dbReference type="InterPro" id="IPR003151">
    <property type="entry name" value="PIK-rel_kinase_FAT"/>
</dbReference>
<dbReference type="CDD" id="cd00892">
    <property type="entry name" value="PIKKc_ATR"/>
    <property type="match status" value="1"/>
</dbReference>
<evidence type="ECO:0000259" key="16">
    <source>
        <dbReference type="PROSITE" id="PS51190"/>
    </source>
</evidence>
<dbReference type="PROSITE" id="PS51190">
    <property type="entry name" value="FATC"/>
    <property type="match status" value="1"/>
</dbReference>
<comment type="catalytic activity">
    <reaction evidence="13">
        <text>L-seryl-[protein] + ATP = O-phospho-L-seryl-[protein] + ADP + H(+)</text>
        <dbReference type="Rhea" id="RHEA:17989"/>
        <dbReference type="Rhea" id="RHEA-COMP:9863"/>
        <dbReference type="Rhea" id="RHEA-COMP:11604"/>
        <dbReference type="ChEBI" id="CHEBI:15378"/>
        <dbReference type="ChEBI" id="CHEBI:29999"/>
        <dbReference type="ChEBI" id="CHEBI:30616"/>
        <dbReference type="ChEBI" id="CHEBI:83421"/>
        <dbReference type="ChEBI" id="CHEBI:456216"/>
        <dbReference type="EC" id="2.7.11.1"/>
    </reaction>
</comment>
<organism evidence="17 18">
    <name type="scientific">Hohenbuehelia grisea</name>
    <dbReference type="NCBI Taxonomy" id="104357"/>
    <lineage>
        <taxon>Eukaryota</taxon>
        <taxon>Fungi</taxon>
        <taxon>Dikarya</taxon>
        <taxon>Basidiomycota</taxon>
        <taxon>Agaricomycotina</taxon>
        <taxon>Agaricomycetes</taxon>
        <taxon>Agaricomycetidae</taxon>
        <taxon>Agaricales</taxon>
        <taxon>Pleurotineae</taxon>
        <taxon>Pleurotaceae</taxon>
        <taxon>Hohenbuehelia</taxon>
    </lineage>
</organism>
<keyword evidence="18" id="KW-1185">Reference proteome</keyword>
<evidence type="ECO:0000256" key="9">
    <source>
        <dbReference type="ARBA" id="ARBA00022840"/>
    </source>
</evidence>
<dbReference type="Gene3D" id="1.10.1070.11">
    <property type="entry name" value="Phosphatidylinositol 3-/4-kinase, catalytic domain"/>
    <property type="match status" value="1"/>
</dbReference>
<dbReference type="PROSITE" id="PS50290">
    <property type="entry name" value="PI3_4_KINASE_3"/>
    <property type="match status" value="1"/>
</dbReference>
<evidence type="ECO:0000256" key="11">
    <source>
        <dbReference type="ARBA" id="ARBA00023242"/>
    </source>
</evidence>
<dbReference type="Pfam" id="PF08064">
    <property type="entry name" value="UME"/>
    <property type="match status" value="1"/>
</dbReference>
<dbReference type="SMART" id="SM00802">
    <property type="entry name" value="UME"/>
    <property type="match status" value="1"/>
</dbReference>
<evidence type="ECO:0000259" key="14">
    <source>
        <dbReference type="PROSITE" id="PS50290"/>
    </source>
</evidence>
<dbReference type="SUPFAM" id="SSF56112">
    <property type="entry name" value="Protein kinase-like (PK-like)"/>
    <property type="match status" value="1"/>
</dbReference>
<dbReference type="PANTHER" id="PTHR11139">
    <property type="entry name" value="ATAXIA TELANGIECTASIA MUTATED ATM -RELATED"/>
    <property type="match status" value="1"/>
</dbReference>
<dbReference type="InterPro" id="IPR003152">
    <property type="entry name" value="FATC_dom"/>
</dbReference>
<evidence type="ECO:0000313" key="17">
    <source>
        <dbReference type="EMBL" id="KAL0950115.1"/>
    </source>
</evidence>
<dbReference type="EC" id="2.7.11.1" evidence="3"/>
<dbReference type="InterPro" id="IPR050517">
    <property type="entry name" value="DDR_Repair_Kinase"/>
</dbReference>
<evidence type="ECO:0000259" key="15">
    <source>
        <dbReference type="PROSITE" id="PS51189"/>
    </source>
</evidence>
<evidence type="ECO:0000256" key="4">
    <source>
        <dbReference type="ARBA" id="ARBA00022527"/>
    </source>
</evidence>
<keyword evidence="5" id="KW-0808">Transferase</keyword>
<dbReference type="InterPro" id="IPR016024">
    <property type="entry name" value="ARM-type_fold"/>
</dbReference>
<dbReference type="PROSITE" id="PS51189">
    <property type="entry name" value="FAT"/>
    <property type="match status" value="1"/>
</dbReference>
<keyword evidence="10" id="KW-0234">DNA repair</keyword>
<evidence type="ECO:0000256" key="7">
    <source>
        <dbReference type="ARBA" id="ARBA00022763"/>
    </source>
</evidence>
<dbReference type="EMBL" id="JASNQZ010000012">
    <property type="protein sequence ID" value="KAL0950115.1"/>
    <property type="molecule type" value="Genomic_DNA"/>
</dbReference>
<dbReference type="PANTHER" id="PTHR11139:SF125">
    <property type="entry name" value="SERINE_THREONINE-PROTEIN KINASE MEC1"/>
    <property type="match status" value="1"/>
</dbReference>
<dbReference type="InterPro" id="IPR057564">
    <property type="entry name" value="HEAT_ATR"/>
</dbReference>
<gene>
    <name evidence="17" type="ORF">HGRIS_010112</name>
</gene>
<dbReference type="Proteomes" id="UP001556367">
    <property type="component" value="Unassembled WGS sequence"/>
</dbReference>
<comment type="caution">
    <text evidence="17">The sequence shown here is derived from an EMBL/GenBank/DDBJ whole genome shotgun (WGS) entry which is preliminary data.</text>
</comment>
<dbReference type="Pfam" id="PF02260">
    <property type="entry name" value="FATC"/>
    <property type="match status" value="1"/>
</dbReference>
<evidence type="ECO:0000256" key="1">
    <source>
        <dbReference type="ARBA" id="ARBA00004123"/>
    </source>
</evidence>
<dbReference type="PROSITE" id="PS00916">
    <property type="entry name" value="PI3_4_KINASE_2"/>
    <property type="match status" value="1"/>
</dbReference>
<reference evidence="18" key="1">
    <citation type="submission" date="2024-06" db="EMBL/GenBank/DDBJ databases">
        <title>Multi-omics analyses provide insights into the biosynthesis of the anticancer antibiotic pleurotin in Hohenbuehelia grisea.</title>
        <authorList>
            <person name="Weaver J.A."/>
            <person name="Alberti F."/>
        </authorList>
    </citation>
    <scope>NUCLEOTIDE SEQUENCE [LARGE SCALE GENOMIC DNA]</scope>
    <source>
        <strain evidence="18">T-177</strain>
    </source>
</reference>
<dbReference type="InterPro" id="IPR056802">
    <property type="entry name" value="ATR-like_M-HEAT"/>
</dbReference>
<dbReference type="InterPro" id="IPR012993">
    <property type="entry name" value="UME"/>
</dbReference>
<evidence type="ECO:0000256" key="6">
    <source>
        <dbReference type="ARBA" id="ARBA00022741"/>
    </source>
</evidence>
<dbReference type="Pfam" id="PF02259">
    <property type="entry name" value="FAT"/>
    <property type="match status" value="1"/>
</dbReference>
<protein>
    <recommendedName>
        <fullName evidence="3">non-specific serine/threonine protein kinase</fullName>
        <ecNumber evidence="3">2.7.11.1</ecNumber>
    </recommendedName>
</protein>
<comment type="catalytic activity">
    <reaction evidence="12">
        <text>L-threonyl-[protein] + ATP = O-phospho-L-threonyl-[protein] + ADP + H(+)</text>
        <dbReference type="Rhea" id="RHEA:46608"/>
        <dbReference type="Rhea" id="RHEA-COMP:11060"/>
        <dbReference type="Rhea" id="RHEA-COMP:11605"/>
        <dbReference type="ChEBI" id="CHEBI:15378"/>
        <dbReference type="ChEBI" id="CHEBI:30013"/>
        <dbReference type="ChEBI" id="CHEBI:30616"/>
        <dbReference type="ChEBI" id="CHEBI:61977"/>
        <dbReference type="ChEBI" id="CHEBI:456216"/>
        <dbReference type="EC" id="2.7.11.1"/>
    </reaction>
</comment>
<evidence type="ECO:0000256" key="12">
    <source>
        <dbReference type="ARBA" id="ARBA00047899"/>
    </source>
</evidence>
<dbReference type="InterPro" id="IPR036940">
    <property type="entry name" value="PI3/4_kinase_cat_sf"/>
</dbReference>
<evidence type="ECO:0000256" key="8">
    <source>
        <dbReference type="ARBA" id="ARBA00022777"/>
    </source>
</evidence>
<keyword evidence="4" id="KW-0723">Serine/threonine-protein kinase</keyword>
<evidence type="ECO:0000256" key="2">
    <source>
        <dbReference type="ARBA" id="ARBA00010769"/>
    </source>
</evidence>
<dbReference type="Gene3D" id="1.25.40.10">
    <property type="entry name" value="Tetratricopeptide repeat domain"/>
    <property type="match status" value="1"/>
</dbReference>
<keyword evidence="6" id="KW-0547">Nucleotide-binding</keyword>
<dbReference type="Pfam" id="PF25030">
    <property type="entry name" value="M-HEAT_ATR"/>
    <property type="match status" value="1"/>
</dbReference>
<dbReference type="SMART" id="SM01343">
    <property type="entry name" value="FATC"/>
    <property type="match status" value="1"/>
</dbReference>
<evidence type="ECO:0000313" key="18">
    <source>
        <dbReference type="Proteomes" id="UP001556367"/>
    </source>
</evidence>
<sequence length="2396" mass="268062">MEAIPSSSLSALLQHPPQQDNYADVCSSFVKEVLHDWNSQTSEPTPFSNHWIKVIDVLLTHYVPNFPAFEEVQWSEASERIKYIVEMLEFIERAAVHVEGVYAASDPFAYRVFSSLFNLCHTLDTWVTDDTPGELPAPTPQVLQQKARAALHAVIKSLVHFPRTCENRSVVEPRSFIRLLSECVKLSADLTDEHQLLVFPARIALKSCPRSEEVTDDPPLAVVIRKAVHLPLALSLSLEVVAQAISMHHQLTYPPLGDIHRRTVELVRLAFDLCLSPNCPSTVPLRTKTLVSLVLSATCLPYTSTDPQDQSCSLLDSLQLRILLYRLQLGPRPELQPMDSMLQTVFRKPPHNGVAKDDLLHILEVLRTTASCEDSASLHALANTMIVASLPTMSIEALNEIQAHVNGMESTPEQQRLIHSIEGRMSLKATSHGQSAVPWRSRLRQALTDLTGEEVVFMEDDNEVNHSRRALDEVRVRLDSALSEHVNRTEMCQRISTFICAVAQCEGTANHRKVPLELVPTLHPMLQRLLESPEEEVNNAVRRGVYEVYRIVFRHQGDSIAASSHREAFEVLLRGICDKDRGTRLSAGRAFVEFMLLSAMIDPNSTEPILARLFRTLEDARHHIWETTLVTTGSLGKLASSDMLGQVVYSLISHLGRQNPVLRGLAYIQLLEIAKHHQKAPYSLLLPYMSQIAPFLVSRIRSQPNLLTETCRLISMNTTDFISTTLPRTLPRIFTNCETKVLEAIAKDLETKPSTLFIEHSHEIFAHIFLLPSELATNNALDFVLAILTSATGTNEILISSVVNSCIIPLLSELVVALGDPLQNQAAKDAIAKVEKCLSAAPPSKTRKKPLVNDGLLKSYIFGIIATINEMLQDVQGKKSAESKRQIVRSLKELVMMIGPAIGNVAPQIVATFQSLLPVTELADVTLQSWYTFLSTLTLEDLALQIGLTSAALSSMWTSFTPPAKSIASKILRFIIVTNGNALKPHLGEIGDLTHPEWEEINATLCTIRGKVMPSEQLHRILGRTSSENVAVVIQSLEELKRFMGDEHPKFVRELASGAAFDPLIGQILSALFTAARRDGDGTESLRLLAYECIGILGAVDPDRCDIRFNDSQVVMMSNFEDEAESQAFATHLVTELLIGIFRATSDIKYQNQLAYSIQELLRFCKFTAALIGGTEERKSVSLRTRQNWDALPKHVLETIAPMLEARFSLNQNPSPSASYPIYPHQSTYREWIQVFTSDLIEKASGTNARAIFGVFRSVIRHKDVSVAHFVLPHLVLNILISGADAHAQCIRSEILVVLEDQIKPESSSSPDKRLLSAEAVFMLLDHLSKWARAVRQKLTGHSGSTSKRAPPRSKVEEGQLLKIDSVLSSIDESLMAKAALRCKSYARALMNFERQVMTLRERNARSPDLPMHYEKLHEIYAHLDQPDGMEGVSTLILSPSLEHQIRQHESMGQWTSAQSGWEVRLQKEPDNLDFHLGLLRCLRNLGHYDTLRTHVKGVLARNPDWNRALAGFQVESAWMVGAWSEVEELSQIEDTQTPSMVIARLLLSMRTGDFDAVTSSLRVARSALGSPITASGAKSYRHCYDAVLNLHLTHELELISNAVLDFPVGSQANAPATRQRMLTDLSAILDSRLDATLPTFRVREPVLGMRRTALALRVASHNKVIVTEIGKSWVASAKNARKAGQWQTAYSAILQARQSHLKYSFMESAKLLKATGEPLRALQELEHSMRQLGLIDTAADIDLTGEDDPATKLLKGKSHVLRARWMNESDRFDTALILKIFSDGADHSPRWEGGNYHLGQFHDNSYKELPPAEQASRGIRMHVYTVRFFIKSLKSGSKHVFETVPRLLTIWLDVGADERQSKTESFKKINDSVSRAIKEIPAYKWYAAFPQIVSRLMHDNTDVAKSLANLMLNVMHEYPLQALWQFVSAANNRKDSARGARAMHILSQLKSNPAAAKTKVPILVNETLSMTQELLNLCESHVQDSRTVLIMSMSRDFPKLYRKGRSQLLIPLQESLSVTLPPNSSQESLHQPFPPDAPTFEEFGESIEVMTSMARPKKISIRGSDGQIYMFLGKPKDDLRKDARLQDFFMMINKKLQGNAESRRRKLHIRTYGVATLNETSGFIQWVVNTMPIRPILLKLYKTRGLNGWDNAIQKIFMTCKEAEDKVAVHTYLTKVLPAFPPVFRDWFLETFPEPSAWLAARMAYGRTLAVMSMVGFVLGLGDRHSENLMMCTVSGDVVHVDFNCIFEKGKSLEQPETVPFRLTQNLVDGLGVTGPEGVFRTACEISMQILRDNKDSLMSVLDAFIHDPLVEWQKEKERINNAPHRRNQVKPSVDLRALAVQANSGIGKKLGGIYKVGVRPEKQFTTSNLVQATIQEAMDHTNLAKMYVGWAPFH</sequence>
<feature type="domain" description="FATC" evidence="16">
    <location>
        <begin position="2364"/>
        <end position="2396"/>
    </location>
</feature>
<dbReference type="InterPro" id="IPR000403">
    <property type="entry name" value="PI3/4_kinase_cat_dom"/>
</dbReference>
<comment type="subcellular location">
    <subcellularLocation>
        <location evidence="1">Nucleus</location>
    </subcellularLocation>
</comment>
<dbReference type="SMART" id="SM00146">
    <property type="entry name" value="PI3Kc"/>
    <property type="match status" value="1"/>
</dbReference>
<dbReference type="Pfam" id="PF00454">
    <property type="entry name" value="PI3_PI4_kinase"/>
    <property type="match status" value="1"/>
</dbReference>
<dbReference type="InterPro" id="IPR014009">
    <property type="entry name" value="PIK_FAT"/>
</dbReference>
<dbReference type="InterPro" id="IPR011990">
    <property type="entry name" value="TPR-like_helical_dom_sf"/>
</dbReference>
<keyword evidence="7" id="KW-0227">DNA damage</keyword>
<accession>A0ABR3J3S4</accession>
<evidence type="ECO:0000256" key="3">
    <source>
        <dbReference type="ARBA" id="ARBA00012513"/>
    </source>
</evidence>
<name>A0ABR3J3S4_9AGAR</name>
<keyword evidence="8" id="KW-0418">Kinase</keyword>
<dbReference type="Pfam" id="PF23593">
    <property type="entry name" value="HEAT_ATR"/>
    <property type="match status" value="1"/>
</dbReference>
<dbReference type="Gene3D" id="1.25.10.10">
    <property type="entry name" value="Leucine-rich Repeat Variant"/>
    <property type="match status" value="1"/>
</dbReference>
<dbReference type="SUPFAM" id="SSF48371">
    <property type="entry name" value="ARM repeat"/>
    <property type="match status" value="1"/>
</dbReference>
<evidence type="ECO:0000256" key="10">
    <source>
        <dbReference type="ARBA" id="ARBA00023204"/>
    </source>
</evidence>
<keyword evidence="11" id="KW-0539">Nucleus</keyword>
<evidence type="ECO:0000256" key="5">
    <source>
        <dbReference type="ARBA" id="ARBA00022679"/>
    </source>
</evidence>
<feature type="domain" description="PI3K/PI4K catalytic" evidence="14">
    <location>
        <begin position="2044"/>
        <end position="2356"/>
    </location>
</feature>